<dbReference type="Pfam" id="PF10528">
    <property type="entry name" value="GLEYA"/>
    <property type="match status" value="1"/>
</dbReference>
<name>A0A376B8Q2_9ASCO</name>
<dbReference type="PROSITE" id="PS51820">
    <property type="entry name" value="PA14"/>
    <property type="match status" value="1"/>
</dbReference>
<reference evidence="3" key="1">
    <citation type="submission" date="2018-06" db="EMBL/GenBank/DDBJ databases">
        <authorList>
            <person name="Guldener U."/>
        </authorList>
    </citation>
    <scope>NUCLEOTIDE SEQUENCE [LARGE SCALE GENOMIC DNA]</scope>
    <source>
        <strain evidence="3">UTAD17</strain>
    </source>
</reference>
<dbReference type="InterPro" id="IPR037524">
    <property type="entry name" value="PA14/GLEYA"/>
</dbReference>
<dbReference type="Gene3D" id="2.60.120.1560">
    <property type="match status" value="1"/>
</dbReference>
<proteinExistence type="predicted"/>
<dbReference type="VEuPathDB" id="FungiDB:SCODWIG_02261"/>
<accession>A0A376B8Q2</accession>
<dbReference type="InterPro" id="IPR018871">
    <property type="entry name" value="GLEYA_adhesin_domain"/>
</dbReference>
<organism evidence="2 3">
    <name type="scientific">Saccharomycodes ludwigii</name>
    <dbReference type="NCBI Taxonomy" id="36035"/>
    <lineage>
        <taxon>Eukaryota</taxon>
        <taxon>Fungi</taxon>
        <taxon>Dikarya</taxon>
        <taxon>Ascomycota</taxon>
        <taxon>Saccharomycotina</taxon>
        <taxon>Saccharomycetes</taxon>
        <taxon>Saccharomycodales</taxon>
        <taxon>Saccharomycodaceae</taxon>
        <taxon>Saccharomycodes</taxon>
    </lineage>
</organism>
<evidence type="ECO:0000313" key="2">
    <source>
        <dbReference type="EMBL" id="SSD60500.1"/>
    </source>
</evidence>
<feature type="domain" description="PA14" evidence="1">
    <location>
        <begin position="101"/>
        <end position="269"/>
    </location>
</feature>
<dbReference type="AlphaFoldDB" id="A0A376B8Q2"/>
<protein>
    <recommendedName>
        <fullName evidence="1">PA14 domain-containing protein</fullName>
    </recommendedName>
</protein>
<evidence type="ECO:0000259" key="1">
    <source>
        <dbReference type="PROSITE" id="PS51820"/>
    </source>
</evidence>
<keyword evidence="3" id="KW-1185">Reference proteome</keyword>
<evidence type="ECO:0000313" key="3">
    <source>
        <dbReference type="Proteomes" id="UP000262825"/>
    </source>
</evidence>
<sequence length="269" mass="29755">MTFENQKRKQSSFSLLATQFYLIFLCLLNRVNAIGLSNDTAAGCLPSINVLATKYPGFNIEFYHYNFLSYNDTIDEGMPDFNTYQSDAYVAGGYADQGSFGSTSGVTNLTYSYFPSGDLYAIHYGNLPSNYDYDETFTLTNFTYVATGYFVPPSSGTYTFYLKYIDDLGVLSIGANSAFKCCLADSSGTDGTYQIRSIWTSEGPSGTNQIAIDMTEGVYYPIRVLHTNRQALGAVVMRQVEPLLLTHHGLAHIPPLLVLPYIPLPEVTI</sequence>
<gene>
    <name evidence="2" type="ORF">SCODWIG_02261</name>
</gene>
<dbReference type="Proteomes" id="UP000262825">
    <property type="component" value="Unassembled WGS sequence"/>
</dbReference>
<dbReference type="EMBL" id="UFAJ01000371">
    <property type="protein sequence ID" value="SSD60500.1"/>
    <property type="molecule type" value="Genomic_DNA"/>
</dbReference>